<gene>
    <name evidence="1" type="ordered locus">Os03g0799900</name>
</gene>
<protein>
    <submittedName>
        <fullName evidence="1">Os03g0799900 protein</fullName>
    </submittedName>
</protein>
<feature type="non-terminal residue" evidence="1">
    <location>
        <position position="1"/>
    </location>
</feature>
<dbReference type="AlphaFoldDB" id="C7J003"/>
<sequence length="59" mass="6780">SSFRTYFIFLDVFSPFVIRGSHDSDFCVVDVKKMEVLHLSKKVHLGSPISSIEFCPTER</sequence>
<organism evidence="1 2">
    <name type="scientific">Oryza sativa subsp. japonica</name>
    <name type="common">Rice</name>
    <dbReference type="NCBI Taxonomy" id="39947"/>
    <lineage>
        <taxon>Eukaryota</taxon>
        <taxon>Viridiplantae</taxon>
        <taxon>Streptophyta</taxon>
        <taxon>Embryophyta</taxon>
        <taxon>Tracheophyta</taxon>
        <taxon>Spermatophyta</taxon>
        <taxon>Magnoliopsida</taxon>
        <taxon>Liliopsida</taxon>
        <taxon>Poales</taxon>
        <taxon>Poaceae</taxon>
        <taxon>BOP clade</taxon>
        <taxon>Oryzoideae</taxon>
        <taxon>Oryzeae</taxon>
        <taxon>Oryzinae</taxon>
        <taxon>Oryza</taxon>
        <taxon>Oryza sativa</taxon>
    </lineage>
</organism>
<reference evidence="2" key="2">
    <citation type="journal article" date="2008" name="Nucleic Acids Res.">
        <title>The rice annotation project database (RAP-DB): 2008 update.</title>
        <authorList>
            <consortium name="The rice annotation project (RAP)"/>
        </authorList>
    </citation>
    <scope>GENOME REANNOTATION</scope>
    <source>
        <strain evidence="2">cv. Nipponbare</strain>
    </source>
</reference>
<dbReference type="KEGG" id="dosa:Os03g0799900"/>
<evidence type="ECO:0000313" key="2">
    <source>
        <dbReference type="Proteomes" id="UP000000763"/>
    </source>
</evidence>
<reference evidence="1 2" key="1">
    <citation type="journal article" date="2005" name="Nature">
        <title>The map-based sequence of the rice genome.</title>
        <authorList>
            <consortium name="International rice genome sequencing project (IRGSP)"/>
            <person name="Matsumoto T."/>
            <person name="Wu J."/>
            <person name="Kanamori H."/>
            <person name="Katayose Y."/>
            <person name="Fujisawa M."/>
            <person name="Namiki N."/>
            <person name="Mizuno H."/>
            <person name="Yamamoto K."/>
            <person name="Antonio B.A."/>
            <person name="Baba T."/>
            <person name="Sakata K."/>
            <person name="Nagamura Y."/>
            <person name="Aoki H."/>
            <person name="Arikawa K."/>
            <person name="Arita K."/>
            <person name="Bito T."/>
            <person name="Chiden Y."/>
            <person name="Fujitsuka N."/>
            <person name="Fukunaka R."/>
            <person name="Hamada M."/>
            <person name="Harada C."/>
            <person name="Hayashi A."/>
            <person name="Hijishita S."/>
            <person name="Honda M."/>
            <person name="Hosokawa S."/>
            <person name="Ichikawa Y."/>
            <person name="Idonuma A."/>
            <person name="Iijima M."/>
            <person name="Ikeda M."/>
            <person name="Ikeno M."/>
            <person name="Ito K."/>
            <person name="Ito S."/>
            <person name="Ito T."/>
            <person name="Ito Y."/>
            <person name="Ito Y."/>
            <person name="Iwabuchi A."/>
            <person name="Kamiya K."/>
            <person name="Karasawa W."/>
            <person name="Kurita K."/>
            <person name="Katagiri S."/>
            <person name="Kikuta A."/>
            <person name="Kobayashi H."/>
            <person name="Kobayashi N."/>
            <person name="Machita K."/>
            <person name="Maehara T."/>
            <person name="Masukawa M."/>
            <person name="Mizubayashi T."/>
            <person name="Mukai Y."/>
            <person name="Nagasaki H."/>
            <person name="Nagata Y."/>
            <person name="Naito S."/>
            <person name="Nakashima M."/>
            <person name="Nakama Y."/>
            <person name="Nakamichi Y."/>
            <person name="Nakamura M."/>
            <person name="Meguro A."/>
            <person name="Negishi M."/>
            <person name="Ohta I."/>
            <person name="Ohta T."/>
            <person name="Okamoto M."/>
            <person name="Ono N."/>
            <person name="Saji S."/>
            <person name="Sakaguchi M."/>
            <person name="Sakai K."/>
            <person name="Shibata M."/>
            <person name="Shimokawa T."/>
            <person name="Song J."/>
            <person name="Takazaki Y."/>
            <person name="Terasawa K."/>
            <person name="Tsugane M."/>
            <person name="Tsuji K."/>
            <person name="Ueda S."/>
            <person name="Waki K."/>
            <person name="Yamagata H."/>
            <person name="Yamamoto M."/>
            <person name="Yamamoto S."/>
            <person name="Yamane H."/>
            <person name="Yoshiki S."/>
            <person name="Yoshihara R."/>
            <person name="Yukawa K."/>
            <person name="Zhong H."/>
            <person name="Yano M."/>
            <person name="Yuan Q."/>
            <person name="Ouyang S."/>
            <person name="Liu J."/>
            <person name="Jones K.M."/>
            <person name="Gansberger K."/>
            <person name="Moffat K."/>
            <person name="Hill J."/>
            <person name="Bera J."/>
            <person name="Fadrosh D."/>
            <person name="Jin S."/>
            <person name="Johri S."/>
            <person name="Kim M."/>
            <person name="Overton L."/>
            <person name="Reardon M."/>
            <person name="Tsitrin T."/>
            <person name="Vuong H."/>
            <person name="Weaver B."/>
            <person name="Ciecko A."/>
            <person name="Tallon L."/>
            <person name="Jackson J."/>
            <person name="Pai G."/>
            <person name="Aken S.V."/>
            <person name="Utterback T."/>
            <person name="Reidmuller S."/>
            <person name="Feldblyum T."/>
            <person name="Hsiao J."/>
            <person name="Zismann V."/>
            <person name="Iobst S."/>
            <person name="de Vazeille A.R."/>
            <person name="Buell C.R."/>
            <person name="Ying K."/>
            <person name="Li Y."/>
            <person name="Lu T."/>
            <person name="Huang Y."/>
            <person name="Zhao Q."/>
            <person name="Feng Q."/>
            <person name="Zhang L."/>
            <person name="Zhu J."/>
            <person name="Weng Q."/>
            <person name="Mu J."/>
            <person name="Lu Y."/>
            <person name="Fan D."/>
            <person name="Liu Y."/>
            <person name="Guan J."/>
            <person name="Zhang Y."/>
            <person name="Yu S."/>
            <person name="Liu X."/>
            <person name="Zhang Y."/>
            <person name="Hong G."/>
            <person name="Han B."/>
            <person name="Choisne N."/>
            <person name="Demange N."/>
            <person name="Orjeda G."/>
            <person name="Samain S."/>
            <person name="Cattolico L."/>
            <person name="Pelletier E."/>
            <person name="Couloux A."/>
            <person name="Segurens B."/>
            <person name="Wincker P."/>
            <person name="D'Hont A."/>
            <person name="Scarpelli C."/>
            <person name="Weissenbach J."/>
            <person name="Salanoubat M."/>
            <person name="Quetier F."/>
            <person name="Yu Y."/>
            <person name="Kim H.R."/>
            <person name="Rambo T."/>
            <person name="Currie J."/>
            <person name="Collura K."/>
            <person name="Luo M."/>
            <person name="Yang T."/>
            <person name="Ammiraju J.S.S."/>
            <person name="Engler F."/>
            <person name="Soderlund C."/>
            <person name="Wing R.A."/>
            <person name="Palmer L.E."/>
            <person name="de la Bastide M."/>
            <person name="Spiegel L."/>
            <person name="Nascimento L."/>
            <person name="Zutavern T."/>
            <person name="O'Shaughnessy A."/>
            <person name="Dike S."/>
            <person name="Dedhia N."/>
            <person name="Preston R."/>
            <person name="Balija V."/>
            <person name="McCombie W.R."/>
            <person name="Chow T."/>
            <person name="Chen H."/>
            <person name="Chung M."/>
            <person name="Chen C."/>
            <person name="Shaw J."/>
            <person name="Wu H."/>
            <person name="Hsiao K."/>
            <person name="Chao Y."/>
            <person name="Chu M."/>
            <person name="Cheng C."/>
            <person name="Hour A."/>
            <person name="Lee P."/>
            <person name="Lin S."/>
            <person name="Lin Y."/>
            <person name="Liou J."/>
            <person name="Liu S."/>
            <person name="Hsing Y."/>
            <person name="Raghuvanshi S."/>
            <person name="Mohanty A."/>
            <person name="Bharti A.K."/>
            <person name="Gaur A."/>
            <person name="Gupta V."/>
            <person name="Kumar D."/>
            <person name="Ravi V."/>
            <person name="Vij S."/>
            <person name="Kapur A."/>
            <person name="Khurana P."/>
            <person name="Khurana P."/>
            <person name="Khurana J.P."/>
            <person name="Tyagi A.K."/>
            <person name="Gaikwad K."/>
            <person name="Singh A."/>
            <person name="Dalal V."/>
            <person name="Srivastava S."/>
            <person name="Dixit A."/>
            <person name="Pal A.K."/>
            <person name="Ghazi I.A."/>
            <person name="Yadav M."/>
            <person name="Pandit A."/>
            <person name="Bhargava A."/>
            <person name="Sureshbabu K."/>
            <person name="Batra K."/>
            <person name="Sharma T.R."/>
            <person name="Mohapatra T."/>
            <person name="Singh N.K."/>
            <person name="Messing J."/>
            <person name="Nelson A.B."/>
            <person name="Fuks G."/>
            <person name="Kavchok S."/>
            <person name="Keizer G."/>
            <person name="Linton E."/>
            <person name="Llaca V."/>
            <person name="Song R."/>
            <person name="Tanyolac B."/>
            <person name="Young S."/>
            <person name="Ho-Il K."/>
            <person name="Hahn J.H."/>
            <person name="Sangsakoo G."/>
            <person name="Vanavichit A."/>
            <person name="de Mattos Luiz.A.T."/>
            <person name="Zimmer P.D."/>
            <person name="Malone G."/>
            <person name="Dellagostin O."/>
            <person name="de Oliveira A.C."/>
            <person name="Bevan M."/>
            <person name="Bancroft I."/>
            <person name="Minx P."/>
            <person name="Cordum H."/>
            <person name="Wilson R."/>
            <person name="Cheng Z."/>
            <person name="Jin W."/>
            <person name="Jiang J."/>
            <person name="Leong S.A."/>
            <person name="Iwama H."/>
            <person name="Gojobori T."/>
            <person name="Itoh T."/>
            <person name="Niimura Y."/>
            <person name="Fujii Y."/>
            <person name="Habara T."/>
            <person name="Sakai H."/>
            <person name="Sato Y."/>
            <person name="Wilson G."/>
            <person name="Kumar K."/>
            <person name="McCouch S."/>
            <person name="Juretic N."/>
            <person name="Hoen D."/>
            <person name="Wright S."/>
            <person name="Bruskiewich R."/>
            <person name="Bureau T."/>
            <person name="Miyao A."/>
            <person name="Hirochika H."/>
            <person name="Nishikawa T."/>
            <person name="Kadowaki K."/>
            <person name="Sugiura M."/>
            <person name="Burr B."/>
            <person name="Sasaki T."/>
        </authorList>
    </citation>
    <scope>NUCLEOTIDE SEQUENCE [LARGE SCALE GENOMIC DNA]</scope>
    <source>
        <strain evidence="2">cv. Nipponbare</strain>
    </source>
</reference>
<dbReference type="Proteomes" id="UP000000763">
    <property type="component" value="Chromosome 3"/>
</dbReference>
<accession>C7J003</accession>
<name>C7J003_ORYSJ</name>
<proteinExistence type="predicted"/>
<evidence type="ECO:0000313" key="1">
    <source>
        <dbReference type="EMBL" id="BAH92397.1"/>
    </source>
</evidence>
<dbReference type="EMBL" id="AP008209">
    <property type="protein sequence ID" value="BAH92397.1"/>
    <property type="molecule type" value="Genomic_DNA"/>
</dbReference>